<reference evidence="2 3" key="1">
    <citation type="journal article" date="2019" name="Commun. Biol.">
        <title>The bagworm genome reveals a unique fibroin gene that provides high tensile strength.</title>
        <authorList>
            <person name="Kono N."/>
            <person name="Nakamura H."/>
            <person name="Ohtoshi R."/>
            <person name="Tomita M."/>
            <person name="Numata K."/>
            <person name="Arakawa K."/>
        </authorList>
    </citation>
    <scope>NUCLEOTIDE SEQUENCE [LARGE SCALE GENOMIC DNA]</scope>
</reference>
<gene>
    <name evidence="2" type="primary">HR3</name>
    <name evidence="2" type="ORF">EVAR_45337_1</name>
</gene>
<dbReference type="EMBL" id="BGZK01000893">
    <property type="protein sequence ID" value="GBP64289.1"/>
    <property type="molecule type" value="Genomic_DNA"/>
</dbReference>
<accession>A0A4C1XQ31</accession>
<evidence type="ECO:0000313" key="2">
    <source>
        <dbReference type="EMBL" id="GBP64289.1"/>
    </source>
</evidence>
<proteinExistence type="predicted"/>
<dbReference type="OrthoDB" id="8832025at2759"/>
<evidence type="ECO:0000313" key="3">
    <source>
        <dbReference type="Proteomes" id="UP000299102"/>
    </source>
</evidence>
<comment type="caution">
    <text evidence="2">The sequence shown here is derived from an EMBL/GenBank/DDBJ whole genome shotgun (WGS) entry which is preliminary data.</text>
</comment>
<dbReference type="AlphaFoldDB" id="A0A4C1XQ31"/>
<name>A0A4C1XQ31_EUMVA</name>
<sequence length="207" mass="23125">MDNNQFQELFGSQWPPDQHGHCSATNMHQGGDQVTPPLPQGMQLKREPHSEVQGMLCRPTLMGHDIQQSGNVADSTSPPPGSGDGVFGSSIPGMFMDKKAVNSIRDLESRPFCGELLKEPKEKTDVLQQKEKRRRRGIHRSNSRHDRGATVDFSMNVQNDFHYGNKLPDTSRVFTDAHAVNDKRIGEQLNLLRFKAMPDAIDALHSV</sequence>
<dbReference type="Proteomes" id="UP000299102">
    <property type="component" value="Unassembled WGS sequence"/>
</dbReference>
<organism evidence="2 3">
    <name type="scientific">Eumeta variegata</name>
    <name type="common">Bagworm moth</name>
    <name type="synonym">Eumeta japonica</name>
    <dbReference type="NCBI Taxonomy" id="151549"/>
    <lineage>
        <taxon>Eukaryota</taxon>
        <taxon>Metazoa</taxon>
        <taxon>Ecdysozoa</taxon>
        <taxon>Arthropoda</taxon>
        <taxon>Hexapoda</taxon>
        <taxon>Insecta</taxon>
        <taxon>Pterygota</taxon>
        <taxon>Neoptera</taxon>
        <taxon>Endopterygota</taxon>
        <taxon>Lepidoptera</taxon>
        <taxon>Glossata</taxon>
        <taxon>Ditrysia</taxon>
        <taxon>Tineoidea</taxon>
        <taxon>Psychidae</taxon>
        <taxon>Oiketicinae</taxon>
        <taxon>Eumeta</taxon>
    </lineage>
</organism>
<protein>
    <submittedName>
        <fullName evidence="2">Probable nuclear hormone receptor HR3</fullName>
    </submittedName>
</protein>
<keyword evidence="3" id="KW-1185">Reference proteome</keyword>
<feature type="region of interest" description="Disordered" evidence="1">
    <location>
        <begin position="1"/>
        <end position="43"/>
    </location>
</feature>
<evidence type="ECO:0000256" key="1">
    <source>
        <dbReference type="SAM" id="MobiDB-lite"/>
    </source>
</evidence>
<keyword evidence="2" id="KW-0675">Receptor</keyword>